<keyword evidence="3" id="KW-1185">Reference proteome</keyword>
<evidence type="ECO:0000313" key="3">
    <source>
        <dbReference type="Proteomes" id="UP000271098"/>
    </source>
</evidence>
<dbReference type="GO" id="GO:0016020">
    <property type="term" value="C:membrane"/>
    <property type="evidence" value="ECO:0007669"/>
    <property type="project" value="InterPro"/>
</dbReference>
<dbReference type="AlphaFoldDB" id="A0A3P7RJX2"/>
<dbReference type="OrthoDB" id="2020542at2759"/>
<evidence type="ECO:0000259" key="1">
    <source>
        <dbReference type="Pfam" id="PF03522"/>
    </source>
</evidence>
<proteinExistence type="predicted"/>
<dbReference type="Pfam" id="PF03522">
    <property type="entry name" value="SLC12"/>
    <property type="match status" value="1"/>
</dbReference>
<dbReference type="GO" id="GO:0022857">
    <property type="term" value="F:transmembrane transporter activity"/>
    <property type="evidence" value="ECO:0007669"/>
    <property type="project" value="InterPro"/>
</dbReference>
<dbReference type="Proteomes" id="UP000271098">
    <property type="component" value="Unassembled WGS sequence"/>
</dbReference>
<dbReference type="GO" id="GO:0006811">
    <property type="term" value="P:monoatomic ion transport"/>
    <property type="evidence" value="ECO:0007669"/>
    <property type="project" value="InterPro"/>
</dbReference>
<protein>
    <recommendedName>
        <fullName evidence="1">SLC12A transporter C-terminal domain-containing protein</fullName>
    </recommendedName>
</protein>
<name>A0A3P7RJX2_9BILA</name>
<feature type="domain" description="SLC12A transporter C-terminal" evidence="1">
    <location>
        <begin position="8"/>
        <end position="70"/>
    </location>
</feature>
<gene>
    <name evidence="2" type="ORF">GPUH_LOCUS25046</name>
</gene>
<reference evidence="2 3" key="1">
    <citation type="submission" date="2018-11" db="EMBL/GenBank/DDBJ databases">
        <authorList>
            <consortium name="Pathogen Informatics"/>
        </authorList>
    </citation>
    <scope>NUCLEOTIDE SEQUENCE [LARGE SCALE GENOMIC DNA]</scope>
</reference>
<dbReference type="InterPro" id="IPR018491">
    <property type="entry name" value="SLC12_C"/>
</dbReference>
<dbReference type="EMBL" id="UYRT01103532">
    <property type="protein sequence ID" value="VDN43682.1"/>
    <property type="molecule type" value="Genomic_DNA"/>
</dbReference>
<sequence length="72" mass="8256">MQEHLETIKRFNEVIVENSGESQLVLLSLPRPPKRKEKVLSHYMLYVDALTESLQRILFISGSGKEVITIDS</sequence>
<accession>A0A3P7RJX2</accession>
<organism evidence="2 3">
    <name type="scientific">Gongylonema pulchrum</name>
    <dbReference type="NCBI Taxonomy" id="637853"/>
    <lineage>
        <taxon>Eukaryota</taxon>
        <taxon>Metazoa</taxon>
        <taxon>Ecdysozoa</taxon>
        <taxon>Nematoda</taxon>
        <taxon>Chromadorea</taxon>
        <taxon>Rhabditida</taxon>
        <taxon>Spirurina</taxon>
        <taxon>Spiruromorpha</taxon>
        <taxon>Spiruroidea</taxon>
        <taxon>Gongylonematidae</taxon>
        <taxon>Gongylonema</taxon>
    </lineage>
</organism>
<evidence type="ECO:0000313" key="2">
    <source>
        <dbReference type="EMBL" id="VDN43682.1"/>
    </source>
</evidence>